<dbReference type="AlphaFoldDB" id="A0A7T5VDF7"/>
<keyword evidence="2" id="KW-1185">Reference proteome</keyword>
<dbReference type="Proteomes" id="UP000596092">
    <property type="component" value="Chromosome"/>
</dbReference>
<accession>A0A7T5VDF7</accession>
<protein>
    <submittedName>
        <fullName evidence="1">Uncharacterized protein</fullName>
    </submittedName>
</protein>
<name>A0A7T5VDF7_9BACT</name>
<dbReference type="EMBL" id="CP054140">
    <property type="protein sequence ID" value="QQG65880.1"/>
    <property type="molecule type" value="Genomic_DNA"/>
</dbReference>
<evidence type="ECO:0000313" key="1">
    <source>
        <dbReference type="EMBL" id="QQG65880.1"/>
    </source>
</evidence>
<evidence type="ECO:0000313" key="2">
    <source>
        <dbReference type="Proteomes" id="UP000596092"/>
    </source>
</evidence>
<reference evidence="1 2" key="1">
    <citation type="submission" date="2020-05" db="EMBL/GenBank/DDBJ databases">
        <title>Complete genome of Desulfobulbus oligotrophicus.</title>
        <authorList>
            <person name="Podar M."/>
        </authorList>
    </citation>
    <scope>NUCLEOTIDE SEQUENCE [LARGE SCALE GENOMIC DNA]</scope>
    <source>
        <strain evidence="1 2">Prop6</strain>
    </source>
</reference>
<dbReference type="KEGG" id="dog:HP555_08370"/>
<sequence length="86" mass="9848">MEDEGYHETAGGCRADVPSLALYEQGKEENLNDWIRVNPRQFMREDGRCLEIRKHAICTYSTDAAVPAAYNHFVADFTLQPTTKKR</sequence>
<organism evidence="1 2">
    <name type="scientific">Desulfobulbus oligotrophicus</name>
    <dbReference type="NCBI Taxonomy" id="1909699"/>
    <lineage>
        <taxon>Bacteria</taxon>
        <taxon>Pseudomonadati</taxon>
        <taxon>Thermodesulfobacteriota</taxon>
        <taxon>Desulfobulbia</taxon>
        <taxon>Desulfobulbales</taxon>
        <taxon>Desulfobulbaceae</taxon>
        <taxon>Desulfobulbus</taxon>
    </lineage>
</organism>
<proteinExistence type="predicted"/>
<dbReference type="RefSeq" id="WP_199261464.1">
    <property type="nucleotide sequence ID" value="NZ_CP054140.1"/>
</dbReference>
<gene>
    <name evidence="1" type="ORF">HP555_08370</name>
</gene>